<accession>W4K7L6</accession>
<keyword evidence="3" id="KW-0813">Transport</keyword>
<dbReference type="GO" id="GO:0000319">
    <property type="term" value="F:sulfite transmembrane transporter activity"/>
    <property type="evidence" value="ECO:0007669"/>
    <property type="project" value="TreeGrafter"/>
</dbReference>
<reference evidence="9 10" key="1">
    <citation type="journal article" date="2012" name="New Phytol.">
        <title>Insight into trade-off between wood decay and parasitism from the genome of a fungal forest pathogen.</title>
        <authorList>
            <person name="Olson A."/>
            <person name="Aerts A."/>
            <person name="Asiegbu F."/>
            <person name="Belbahri L."/>
            <person name="Bouzid O."/>
            <person name="Broberg A."/>
            <person name="Canback B."/>
            <person name="Coutinho P.M."/>
            <person name="Cullen D."/>
            <person name="Dalman K."/>
            <person name="Deflorio G."/>
            <person name="van Diepen L.T."/>
            <person name="Dunand C."/>
            <person name="Duplessis S."/>
            <person name="Durling M."/>
            <person name="Gonthier P."/>
            <person name="Grimwood J."/>
            <person name="Fossdal C.G."/>
            <person name="Hansson D."/>
            <person name="Henrissat B."/>
            <person name="Hietala A."/>
            <person name="Himmelstrand K."/>
            <person name="Hoffmeister D."/>
            <person name="Hogberg N."/>
            <person name="James T.Y."/>
            <person name="Karlsson M."/>
            <person name="Kohler A."/>
            <person name="Kues U."/>
            <person name="Lee Y.H."/>
            <person name="Lin Y.C."/>
            <person name="Lind M."/>
            <person name="Lindquist E."/>
            <person name="Lombard V."/>
            <person name="Lucas S."/>
            <person name="Lunden K."/>
            <person name="Morin E."/>
            <person name="Murat C."/>
            <person name="Park J."/>
            <person name="Raffaello T."/>
            <person name="Rouze P."/>
            <person name="Salamov A."/>
            <person name="Schmutz J."/>
            <person name="Solheim H."/>
            <person name="Stahlberg J."/>
            <person name="Velez H."/>
            <person name="de Vries R.P."/>
            <person name="Wiebenga A."/>
            <person name="Woodward S."/>
            <person name="Yakovlev I."/>
            <person name="Garbelotto M."/>
            <person name="Martin F."/>
            <person name="Grigoriev I.V."/>
            <person name="Stenlid J."/>
        </authorList>
    </citation>
    <scope>NUCLEOTIDE SEQUENCE [LARGE SCALE GENOMIC DNA]</scope>
    <source>
        <strain evidence="9 10">TC 32-1</strain>
    </source>
</reference>
<evidence type="ECO:0000256" key="2">
    <source>
        <dbReference type="ARBA" id="ARBA00008566"/>
    </source>
</evidence>
<keyword evidence="4" id="KW-1003">Cell membrane</keyword>
<evidence type="ECO:0000256" key="4">
    <source>
        <dbReference type="ARBA" id="ARBA00022475"/>
    </source>
</evidence>
<keyword evidence="10" id="KW-1185">Reference proteome</keyword>
<evidence type="ECO:0000313" key="10">
    <source>
        <dbReference type="Proteomes" id="UP000030671"/>
    </source>
</evidence>
<dbReference type="EMBL" id="KI925458">
    <property type="protein sequence ID" value="ETW81335.1"/>
    <property type="molecule type" value="Genomic_DNA"/>
</dbReference>
<dbReference type="HOGENOM" id="CLU_2250494_0_0_1"/>
<evidence type="ECO:0000313" key="9">
    <source>
        <dbReference type="EMBL" id="ETW81335.1"/>
    </source>
</evidence>
<evidence type="ECO:0000256" key="8">
    <source>
        <dbReference type="SAM" id="Phobius"/>
    </source>
</evidence>
<dbReference type="PANTHER" id="PTHR31686">
    <property type="match status" value="1"/>
</dbReference>
<evidence type="ECO:0000256" key="7">
    <source>
        <dbReference type="ARBA" id="ARBA00023136"/>
    </source>
</evidence>
<dbReference type="GeneID" id="20668416"/>
<dbReference type="OrthoDB" id="1099at2759"/>
<feature type="transmembrane region" description="Helical" evidence="8">
    <location>
        <begin position="45"/>
        <end position="66"/>
    </location>
</feature>
<feature type="transmembrane region" description="Helical" evidence="8">
    <location>
        <begin position="78"/>
        <end position="99"/>
    </location>
</feature>
<dbReference type="KEGG" id="hir:HETIRDRAFT_173022"/>
<sequence>MNAFSALFFFLNLVILMVVMITSVTRYLLFPEVWFIMMRHPVQSLYLGCLPMGFTTLLNVSVSLFYKQYGFGGTTFIYAIWGFWWINNVTSILCCWGAGTCHGN</sequence>
<protein>
    <submittedName>
        <fullName evidence="9">C4-dicarboxylate transporter</fullName>
    </submittedName>
</protein>
<dbReference type="GO" id="GO:0005886">
    <property type="term" value="C:plasma membrane"/>
    <property type="evidence" value="ECO:0007669"/>
    <property type="project" value="UniProtKB-SubCell"/>
</dbReference>
<gene>
    <name evidence="9" type="ORF">HETIRDRAFT_173022</name>
</gene>
<dbReference type="Proteomes" id="UP000030671">
    <property type="component" value="Unassembled WGS sequence"/>
</dbReference>
<dbReference type="PANTHER" id="PTHR31686:SF1">
    <property type="entry name" value="SULFITE EFFLUX PUMP SSU1"/>
    <property type="match status" value="1"/>
</dbReference>
<dbReference type="Gene3D" id="1.50.10.150">
    <property type="entry name" value="Voltage-dependent anion channel"/>
    <property type="match status" value="1"/>
</dbReference>
<name>W4K7L6_HETIT</name>
<evidence type="ECO:0000256" key="1">
    <source>
        <dbReference type="ARBA" id="ARBA00004651"/>
    </source>
</evidence>
<keyword evidence="6 8" id="KW-1133">Transmembrane helix</keyword>
<evidence type="ECO:0000256" key="3">
    <source>
        <dbReference type="ARBA" id="ARBA00022448"/>
    </source>
</evidence>
<dbReference type="InterPro" id="IPR004695">
    <property type="entry name" value="SLAC1/Mae1/Ssu1/TehA"/>
</dbReference>
<dbReference type="InterPro" id="IPR038665">
    <property type="entry name" value="Voltage-dep_anion_channel_sf"/>
</dbReference>
<keyword evidence="5 8" id="KW-0812">Transmembrane</keyword>
<dbReference type="InterPro" id="IPR051629">
    <property type="entry name" value="Sulfite_efflux_TDT"/>
</dbReference>
<dbReference type="AlphaFoldDB" id="W4K7L6"/>
<organism evidence="9 10">
    <name type="scientific">Heterobasidion irregulare (strain TC 32-1)</name>
    <dbReference type="NCBI Taxonomy" id="747525"/>
    <lineage>
        <taxon>Eukaryota</taxon>
        <taxon>Fungi</taxon>
        <taxon>Dikarya</taxon>
        <taxon>Basidiomycota</taxon>
        <taxon>Agaricomycotina</taxon>
        <taxon>Agaricomycetes</taxon>
        <taxon>Russulales</taxon>
        <taxon>Bondarzewiaceae</taxon>
        <taxon>Heterobasidion</taxon>
        <taxon>Heterobasidion annosum species complex</taxon>
    </lineage>
</organism>
<evidence type="ECO:0000256" key="6">
    <source>
        <dbReference type="ARBA" id="ARBA00022989"/>
    </source>
</evidence>
<dbReference type="Pfam" id="PF03595">
    <property type="entry name" value="SLAC1"/>
    <property type="match status" value="1"/>
</dbReference>
<keyword evidence="7 8" id="KW-0472">Membrane</keyword>
<comment type="similarity">
    <text evidence="2">Belongs to the tellurite-resistance/dicarboxylate transporter (TDT) family.</text>
</comment>
<comment type="subcellular location">
    <subcellularLocation>
        <location evidence="1">Cell membrane</location>
        <topology evidence="1">Multi-pass membrane protein</topology>
    </subcellularLocation>
</comment>
<dbReference type="InParanoid" id="W4K7L6"/>
<dbReference type="RefSeq" id="XP_009546000.1">
    <property type="nucleotide sequence ID" value="XM_009547705.1"/>
</dbReference>
<proteinExistence type="inferred from homology"/>
<feature type="transmembrane region" description="Helical" evidence="8">
    <location>
        <begin position="6"/>
        <end position="24"/>
    </location>
</feature>
<evidence type="ECO:0000256" key="5">
    <source>
        <dbReference type="ARBA" id="ARBA00022692"/>
    </source>
</evidence>